<dbReference type="PROSITE" id="PS50142">
    <property type="entry name" value="RNASE_3_2"/>
    <property type="match status" value="1"/>
</dbReference>
<dbReference type="GO" id="GO:0016787">
    <property type="term" value="F:hydrolase activity"/>
    <property type="evidence" value="ECO:0007669"/>
    <property type="project" value="UniProtKB-KW"/>
</dbReference>
<keyword evidence="5" id="KW-1185">Reference proteome</keyword>
<dbReference type="Proteomes" id="UP001642360">
    <property type="component" value="Unassembled WGS sequence"/>
</dbReference>
<dbReference type="SUPFAM" id="SSF69065">
    <property type="entry name" value="RNase III domain-like"/>
    <property type="match status" value="1"/>
</dbReference>
<dbReference type="AlphaFoldDB" id="A0ABC8R3Y1"/>
<name>A0ABC8R3Y1_9AQUA</name>
<gene>
    <name evidence="4" type="ORF">ILEXP_LOCUS4674</name>
</gene>
<evidence type="ECO:0000256" key="1">
    <source>
        <dbReference type="ARBA" id="ARBA00022801"/>
    </source>
</evidence>
<keyword evidence="1" id="KW-0378">Hydrolase</keyword>
<dbReference type="SMART" id="SM00535">
    <property type="entry name" value="RIBOc"/>
    <property type="match status" value="1"/>
</dbReference>
<dbReference type="EMBL" id="CAUOFW020000831">
    <property type="protein sequence ID" value="CAK9137649.1"/>
    <property type="molecule type" value="Genomic_DNA"/>
</dbReference>
<dbReference type="Gene3D" id="1.10.1520.10">
    <property type="entry name" value="Ribonuclease III domain"/>
    <property type="match status" value="1"/>
</dbReference>
<dbReference type="Pfam" id="PF00636">
    <property type="entry name" value="Ribonuclease_3"/>
    <property type="match status" value="1"/>
</dbReference>
<dbReference type="InterPro" id="IPR000999">
    <property type="entry name" value="RNase_III_dom"/>
</dbReference>
<comment type="caution">
    <text evidence="4">The sequence shown here is derived from an EMBL/GenBank/DDBJ whole genome shotgun (WGS) entry which is preliminary data.</text>
</comment>
<proteinExistence type="predicted"/>
<feature type="region of interest" description="Disordered" evidence="2">
    <location>
        <begin position="1"/>
        <end position="28"/>
    </location>
</feature>
<protein>
    <recommendedName>
        <fullName evidence="3">RNase III domain-containing protein</fullName>
    </recommendedName>
</protein>
<feature type="domain" description="RNase III" evidence="3">
    <location>
        <begin position="66"/>
        <end position="150"/>
    </location>
</feature>
<evidence type="ECO:0000256" key="2">
    <source>
        <dbReference type="SAM" id="MobiDB-lite"/>
    </source>
</evidence>
<evidence type="ECO:0000259" key="3">
    <source>
        <dbReference type="PROSITE" id="PS50142"/>
    </source>
</evidence>
<dbReference type="PANTHER" id="PTHR14950:SF46">
    <property type="entry name" value="ENDORIBONUCLEASE DICER HOMOLOG 3"/>
    <property type="match status" value="1"/>
</dbReference>
<organism evidence="4 5">
    <name type="scientific">Ilex paraguariensis</name>
    <name type="common">yerba mate</name>
    <dbReference type="NCBI Taxonomy" id="185542"/>
    <lineage>
        <taxon>Eukaryota</taxon>
        <taxon>Viridiplantae</taxon>
        <taxon>Streptophyta</taxon>
        <taxon>Embryophyta</taxon>
        <taxon>Tracheophyta</taxon>
        <taxon>Spermatophyta</taxon>
        <taxon>Magnoliopsida</taxon>
        <taxon>eudicotyledons</taxon>
        <taxon>Gunneridae</taxon>
        <taxon>Pentapetalae</taxon>
        <taxon>asterids</taxon>
        <taxon>campanulids</taxon>
        <taxon>Aquifoliales</taxon>
        <taxon>Aquifoliaceae</taxon>
        <taxon>Ilex</taxon>
    </lineage>
</organism>
<reference evidence="4 5" key="1">
    <citation type="submission" date="2024-02" db="EMBL/GenBank/DDBJ databases">
        <authorList>
            <person name="Vignale AGUSTIN F."/>
            <person name="Sosa J E."/>
            <person name="Modenutti C."/>
        </authorList>
    </citation>
    <scope>NUCLEOTIDE SEQUENCE [LARGE SCALE GENOMIC DNA]</scope>
</reference>
<sequence>MVTFELAGTSCGKKSQAGSQMGPEKSQNHVHMPPELLVSIDVGIDVLRTFYLLPSVMHRVESLMLASQLRKEIACHSDNLNISSSLILEALTTLRCNESFSMERLELLGDSVLKYAVSCHLFLKYPKKHEGQLSARRSWAVCNSTLHKLGTDNKLQVSYIDYGKIP</sequence>
<accession>A0ABC8R3Y1</accession>
<dbReference type="CDD" id="cd00593">
    <property type="entry name" value="RIBOc"/>
    <property type="match status" value="1"/>
</dbReference>
<dbReference type="PANTHER" id="PTHR14950">
    <property type="entry name" value="DICER-RELATED"/>
    <property type="match status" value="1"/>
</dbReference>
<evidence type="ECO:0000313" key="5">
    <source>
        <dbReference type="Proteomes" id="UP001642360"/>
    </source>
</evidence>
<dbReference type="InterPro" id="IPR036389">
    <property type="entry name" value="RNase_III_sf"/>
</dbReference>
<evidence type="ECO:0000313" key="4">
    <source>
        <dbReference type="EMBL" id="CAK9137649.1"/>
    </source>
</evidence>